<dbReference type="EMBL" id="BARV01021076">
    <property type="protein sequence ID" value="GAI19800.1"/>
    <property type="molecule type" value="Genomic_DNA"/>
</dbReference>
<protein>
    <submittedName>
        <fullName evidence="1">Uncharacterized protein</fullName>
    </submittedName>
</protein>
<reference evidence="1" key="1">
    <citation type="journal article" date="2014" name="Front. Microbiol.">
        <title>High frequency of phylogenetically diverse reductive dehalogenase-homologous genes in deep subseafloor sedimentary metagenomes.</title>
        <authorList>
            <person name="Kawai M."/>
            <person name="Futagami T."/>
            <person name="Toyoda A."/>
            <person name="Takaki Y."/>
            <person name="Nishi S."/>
            <person name="Hori S."/>
            <person name="Arai W."/>
            <person name="Tsubouchi T."/>
            <person name="Morono Y."/>
            <person name="Uchiyama I."/>
            <person name="Ito T."/>
            <person name="Fujiyama A."/>
            <person name="Inagaki F."/>
            <person name="Takami H."/>
        </authorList>
    </citation>
    <scope>NUCLEOTIDE SEQUENCE</scope>
    <source>
        <strain evidence="1">Expedition CK06-06</strain>
    </source>
</reference>
<name>X1MYR7_9ZZZZ</name>
<proteinExistence type="predicted"/>
<sequence length="59" mass="6527">MSAEDVLQYLEDVMEDEGLHGGQQINTLLEAIAESEDSCVLCRGRYRVVCSHAITSKNV</sequence>
<organism evidence="1">
    <name type="scientific">marine sediment metagenome</name>
    <dbReference type="NCBI Taxonomy" id="412755"/>
    <lineage>
        <taxon>unclassified sequences</taxon>
        <taxon>metagenomes</taxon>
        <taxon>ecological metagenomes</taxon>
    </lineage>
</organism>
<evidence type="ECO:0000313" key="1">
    <source>
        <dbReference type="EMBL" id="GAI19800.1"/>
    </source>
</evidence>
<dbReference type="AlphaFoldDB" id="X1MYR7"/>
<feature type="non-terminal residue" evidence="1">
    <location>
        <position position="59"/>
    </location>
</feature>
<accession>X1MYR7</accession>
<comment type="caution">
    <text evidence="1">The sequence shown here is derived from an EMBL/GenBank/DDBJ whole genome shotgun (WGS) entry which is preliminary data.</text>
</comment>
<gene>
    <name evidence="1" type="ORF">S06H3_35005</name>
</gene>